<keyword evidence="1" id="KW-1133">Transmembrane helix</keyword>
<dbReference type="PANTHER" id="PTHR30273:SF2">
    <property type="entry name" value="PROTEIN FECR"/>
    <property type="match status" value="1"/>
</dbReference>
<keyword evidence="1" id="KW-0812">Transmembrane</keyword>
<sequence>MEDAQHTEWRQLLARTRNGPASAEDYNRLIALLNADESGTLQAELDAWLASAEVTSYKHVQPYDRDYWQQAFMDMRAAARRERRSTGRWVRIGWAAAAAILVGISGLLLWPAKQPASENASANVENKQDVPPGTEGAVLTLADGTKLTLDSLNSGWRTLQQGTQVSLEDDRVVYDQAPGAQQTMAYNTMQTPRGRQFQVVLPDGTRAWLNAASSITFPVSFDDRERRIRISGEVYLEVAADARRPFYVQVNELADIAVLGTSFNVHAYPGEAAIRATLLSGRIRVSRTGVQEPVTLLPGQQARVPVAEHTALKVVDVPDVSTVIAWKNGLFNFEGLQLPEVLKQLERWYDIRVEIKGTASGRIFRGKMYRNVNLSDVLEILRKMGVQYNWDGETLTVY</sequence>
<name>A0A512RQX8_9BACT</name>
<comment type="caution">
    <text evidence="4">The sequence shown here is derived from an EMBL/GenBank/DDBJ whole genome shotgun (WGS) entry which is preliminary data.</text>
</comment>
<dbReference type="Proteomes" id="UP000321436">
    <property type="component" value="Unassembled WGS sequence"/>
</dbReference>
<evidence type="ECO:0000259" key="2">
    <source>
        <dbReference type="Pfam" id="PF04773"/>
    </source>
</evidence>
<feature type="transmembrane region" description="Helical" evidence="1">
    <location>
        <begin position="89"/>
        <end position="110"/>
    </location>
</feature>
<dbReference type="EMBL" id="BKAU01000005">
    <property type="protein sequence ID" value="GEP98074.1"/>
    <property type="molecule type" value="Genomic_DNA"/>
</dbReference>
<dbReference type="AlphaFoldDB" id="A0A512RQX8"/>
<reference evidence="4 5" key="1">
    <citation type="submission" date="2019-07" db="EMBL/GenBank/DDBJ databases">
        <title>Whole genome shotgun sequence of Chitinophaga cymbidii NBRC 109752.</title>
        <authorList>
            <person name="Hosoyama A."/>
            <person name="Uohara A."/>
            <person name="Ohji S."/>
            <person name="Ichikawa N."/>
        </authorList>
    </citation>
    <scope>NUCLEOTIDE SEQUENCE [LARGE SCALE GENOMIC DNA]</scope>
    <source>
        <strain evidence="4 5">NBRC 109752</strain>
    </source>
</reference>
<evidence type="ECO:0000313" key="4">
    <source>
        <dbReference type="EMBL" id="GEP98074.1"/>
    </source>
</evidence>
<keyword evidence="5" id="KW-1185">Reference proteome</keyword>
<dbReference type="InterPro" id="IPR006860">
    <property type="entry name" value="FecR"/>
</dbReference>
<gene>
    <name evidence="4" type="ORF">CCY01nite_43340</name>
</gene>
<dbReference type="InterPro" id="IPR032508">
    <property type="entry name" value="FecR_C"/>
</dbReference>
<evidence type="ECO:0000313" key="5">
    <source>
        <dbReference type="Proteomes" id="UP000321436"/>
    </source>
</evidence>
<protein>
    <submittedName>
        <fullName evidence="4">Iron dicitrate transporter FecR</fullName>
    </submittedName>
</protein>
<proteinExistence type="predicted"/>
<feature type="domain" description="Protein FecR C-terminal" evidence="3">
    <location>
        <begin position="331"/>
        <end position="397"/>
    </location>
</feature>
<dbReference type="InterPro" id="IPR012373">
    <property type="entry name" value="Ferrdict_sens_TM"/>
</dbReference>
<keyword evidence="1" id="KW-0472">Membrane</keyword>
<feature type="domain" description="FecR protein" evidence="2">
    <location>
        <begin position="188"/>
        <end position="283"/>
    </location>
</feature>
<dbReference type="Pfam" id="PF16344">
    <property type="entry name" value="FecR_C"/>
    <property type="match status" value="1"/>
</dbReference>
<accession>A0A512RQX8</accession>
<dbReference type="RefSeq" id="WP_186831200.1">
    <property type="nucleotide sequence ID" value="NZ_BKAU01000005.1"/>
</dbReference>
<dbReference type="Pfam" id="PF04773">
    <property type="entry name" value="FecR"/>
    <property type="match status" value="1"/>
</dbReference>
<organism evidence="4 5">
    <name type="scientific">Chitinophaga cymbidii</name>
    <dbReference type="NCBI Taxonomy" id="1096750"/>
    <lineage>
        <taxon>Bacteria</taxon>
        <taxon>Pseudomonadati</taxon>
        <taxon>Bacteroidota</taxon>
        <taxon>Chitinophagia</taxon>
        <taxon>Chitinophagales</taxon>
        <taxon>Chitinophagaceae</taxon>
        <taxon>Chitinophaga</taxon>
    </lineage>
</organism>
<evidence type="ECO:0000259" key="3">
    <source>
        <dbReference type="Pfam" id="PF16344"/>
    </source>
</evidence>
<dbReference type="PANTHER" id="PTHR30273">
    <property type="entry name" value="PERIPLASMIC SIGNAL SENSOR AND SIGMA FACTOR ACTIVATOR FECR-RELATED"/>
    <property type="match status" value="1"/>
</dbReference>
<dbReference type="Gene3D" id="3.55.50.30">
    <property type="match status" value="1"/>
</dbReference>
<evidence type="ECO:0000256" key="1">
    <source>
        <dbReference type="SAM" id="Phobius"/>
    </source>
</evidence>
<dbReference type="Gene3D" id="2.60.120.1440">
    <property type="match status" value="1"/>
</dbReference>
<dbReference type="GO" id="GO:0016989">
    <property type="term" value="F:sigma factor antagonist activity"/>
    <property type="evidence" value="ECO:0007669"/>
    <property type="project" value="TreeGrafter"/>
</dbReference>